<comment type="caution">
    <text evidence="2">The sequence shown here is derived from an EMBL/GenBank/DDBJ whole genome shotgun (WGS) entry which is preliminary data.</text>
</comment>
<dbReference type="AlphaFoldDB" id="A0A444XSW8"/>
<dbReference type="GO" id="GO:0006450">
    <property type="term" value="P:regulation of translational fidelity"/>
    <property type="evidence" value="ECO:0007669"/>
    <property type="project" value="InterPro"/>
</dbReference>
<dbReference type="PANTHER" id="PTHR37194:SF2">
    <property type="entry name" value="T2E6.7-RELATED"/>
    <property type="match status" value="1"/>
</dbReference>
<protein>
    <recommendedName>
        <fullName evidence="4">Glutamyl-tRNA(Gln) amidotransferase subunit C, chloroplastic/mitochondrial</fullName>
    </recommendedName>
</protein>
<evidence type="ECO:0008006" key="4">
    <source>
        <dbReference type="Google" id="ProtNLM"/>
    </source>
</evidence>
<dbReference type="EMBL" id="SDMP01000019">
    <property type="protein sequence ID" value="RYQ92877.1"/>
    <property type="molecule type" value="Genomic_DNA"/>
</dbReference>
<keyword evidence="3" id="KW-1185">Reference proteome</keyword>
<gene>
    <name evidence="2" type="ORF">Ahy_B09g099122</name>
</gene>
<dbReference type="PANTHER" id="PTHR37194">
    <property type="entry name" value="T2E6.7-RELATED"/>
    <property type="match status" value="1"/>
</dbReference>
<evidence type="ECO:0000313" key="2">
    <source>
        <dbReference type="EMBL" id="RYQ92877.1"/>
    </source>
</evidence>
<dbReference type="Pfam" id="PF02686">
    <property type="entry name" value="GatC"/>
    <property type="match status" value="1"/>
</dbReference>
<dbReference type="InterPro" id="IPR036113">
    <property type="entry name" value="Asp/Glu-ADT_sf_sub_c"/>
</dbReference>
<dbReference type="InterPro" id="IPR003837">
    <property type="entry name" value="GatC"/>
</dbReference>
<organism evidence="2 3">
    <name type="scientific">Arachis hypogaea</name>
    <name type="common">Peanut</name>
    <dbReference type="NCBI Taxonomy" id="3818"/>
    <lineage>
        <taxon>Eukaryota</taxon>
        <taxon>Viridiplantae</taxon>
        <taxon>Streptophyta</taxon>
        <taxon>Embryophyta</taxon>
        <taxon>Tracheophyta</taxon>
        <taxon>Spermatophyta</taxon>
        <taxon>Magnoliopsida</taxon>
        <taxon>eudicotyledons</taxon>
        <taxon>Gunneridae</taxon>
        <taxon>Pentapetalae</taxon>
        <taxon>rosids</taxon>
        <taxon>fabids</taxon>
        <taxon>Fabales</taxon>
        <taxon>Fabaceae</taxon>
        <taxon>Papilionoideae</taxon>
        <taxon>50 kb inversion clade</taxon>
        <taxon>dalbergioids sensu lato</taxon>
        <taxon>Dalbergieae</taxon>
        <taxon>Pterocarpus clade</taxon>
        <taxon>Arachis</taxon>
    </lineage>
</organism>
<evidence type="ECO:0000256" key="1">
    <source>
        <dbReference type="SAM" id="MobiDB-lite"/>
    </source>
</evidence>
<dbReference type="STRING" id="3818.A0A444XSW8"/>
<reference evidence="2 3" key="1">
    <citation type="submission" date="2019-01" db="EMBL/GenBank/DDBJ databases">
        <title>Sequencing of cultivated peanut Arachis hypogaea provides insights into genome evolution and oil improvement.</title>
        <authorList>
            <person name="Chen X."/>
        </authorList>
    </citation>
    <scope>NUCLEOTIDE SEQUENCE [LARGE SCALE GENOMIC DNA]</scope>
    <source>
        <strain evidence="3">cv. Fuhuasheng</strain>
        <tissue evidence="2">Leaves</tissue>
    </source>
</reference>
<name>A0A444XSW8_ARAHY</name>
<accession>A0A444XSW8</accession>
<feature type="compositionally biased region" description="Acidic residues" evidence="1">
    <location>
        <begin position="159"/>
        <end position="174"/>
    </location>
</feature>
<feature type="region of interest" description="Disordered" evidence="1">
    <location>
        <begin position="156"/>
        <end position="178"/>
    </location>
</feature>
<dbReference type="Proteomes" id="UP000289738">
    <property type="component" value="Chromosome B09"/>
</dbReference>
<sequence>MGIVPLEPESEGVREFWRKMGGVGAMVKGASYSYAVFCGSFLRSPRLSFSIHNKKKKLLKFRSFSSKSTCSSLQPPDVSRLAKTAQISLTPDEIEEFAPKIQQVIDWSPQVKATLCLGSESYSVQANKGCLSEQLVSLKEESMSILKEFITKHNIPQDVPDEPLEASSEDDDDTPEKPLVKFGQLQDVDLQSVEPSIRAETENNLRDNVPETFDHRDAMIGAVPSYEDPYIKVPRVLSMD</sequence>
<proteinExistence type="predicted"/>
<evidence type="ECO:0000313" key="3">
    <source>
        <dbReference type="Proteomes" id="UP000289738"/>
    </source>
</evidence>
<dbReference type="SUPFAM" id="SSF141000">
    <property type="entry name" value="Glu-tRNAGln amidotransferase C subunit"/>
    <property type="match status" value="1"/>
</dbReference>